<sequence length="225" mass="26133">MYDFPTKRHFRIFTQLRTGYTELNYYKNRVGQTNAIESCNCEASKTPHHFLWCVPAMRTNMNICYTKYSKRNLSRSCRMERKRNQKITLYEGANFKGRSMTFTEGHANMEDAGFYDCASSVIVEGGVWVLYQNHSYKGNICVVMEGDRTNLVGGTPTEKDTKVHQFNNSVSSLKPLECDCTQDPKITIYEGTFTSRSLEFTEEIKDFRWYKMNDKVSYIKVHSGV</sequence>
<keyword evidence="5" id="KW-1185">Reference proteome</keyword>
<dbReference type="InterPro" id="IPR001064">
    <property type="entry name" value="Beta/gamma_crystallin"/>
</dbReference>
<comment type="similarity">
    <text evidence="1">Belongs to the beta/gamma-crystallin family.</text>
</comment>
<evidence type="ECO:0000256" key="1">
    <source>
        <dbReference type="ARBA" id="ARBA00009646"/>
    </source>
</evidence>
<dbReference type="PROSITE" id="PS50915">
    <property type="entry name" value="CRYSTALLIN_BETA_GAMMA"/>
    <property type="match status" value="1"/>
</dbReference>
<dbReference type="SUPFAM" id="SSF49695">
    <property type="entry name" value="gamma-Crystallin-like"/>
    <property type="match status" value="1"/>
</dbReference>
<dbReference type="Gene3D" id="2.60.20.10">
    <property type="entry name" value="Crystallins"/>
    <property type="match status" value="2"/>
</dbReference>
<feature type="domain" description="Beta/gamma crystallin 'Greek key'" evidence="3">
    <location>
        <begin position="85"/>
        <end position="125"/>
    </location>
</feature>
<dbReference type="AlphaFoldDB" id="A0A8S3UJN0"/>
<dbReference type="PANTHER" id="PTHR11818">
    <property type="entry name" value="BETA/GAMMA CRYSTALLIN"/>
    <property type="match status" value="1"/>
</dbReference>
<dbReference type="Proteomes" id="UP000683360">
    <property type="component" value="Unassembled WGS sequence"/>
</dbReference>
<evidence type="ECO:0000256" key="2">
    <source>
        <dbReference type="ARBA" id="ARBA00022737"/>
    </source>
</evidence>
<dbReference type="InterPro" id="IPR011024">
    <property type="entry name" value="G_crystallin-like"/>
</dbReference>
<evidence type="ECO:0000313" key="4">
    <source>
        <dbReference type="EMBL" id="CAG2242502.1"/>
    </source>
</evidence>
<accession>A0A8S3UJN0</accession>
<dbReference type="GO" id="GO:0005212">
    <property type="term" value="F:structural constituent of eye lens"/>
    <property type="evidence" value="ECO:0007669"/>
    <property type="project" value="TreeGrafter"/>
</dbReference>
<dbReference type="OrthoDB" id="8688215at2759"/>
<proteinExistence type="inferred from homology"/>
<dbReference type="EMBL" id="CAJPWZ010002674">
    <property type="protein sequence ID" value="CAG2242502.1"/>
    <property type="molecule type" value="Genomic_DNA"/>
</dbReference>
<dbReference type="SMART" id="SM00247">
    <property type="entry name" value="XTALbg"/>
    <property type="match status" value="1"/>
</dbReference>
<keyword evidence="2" id="KW-0677">Repeat</keyword>
<protein>
    <recommendedName>
        <fullName evidence="3">Beta/gamma crystallin 'Greek key' domain-containing protein</fullName>
    </recommendedName>
</protein>
<comment type="caution">
    <text evidence="4">The sequence shown here is derived from an EMBL/GenBank/DDBJ whole genome shotgun (WGS) entry which is preliminary data.</text>
</comment>
<organism evidence="4 5">
    <name type="scientific">Mytilus edulis</name>
    <name type="common">Blue mussel</name>
    <dbReference type="NCBI Taxonomy" id="6550"/>
    <lineage>
        <taxon>Eukaryota</taxon>
        <taxon>Metazoa</taxon>
        <taxon>Spiralia</taxon>
        <taxon>Lophotrochozoa</taxon>
        <taxon>Mollusca</taxon>
        <taxon>Bivalvia</taxon>
        <taxon>Autobranchia</taxon>
        <taxon>Pteriomorphia</taxon>
        <taxon>Mytilida</taxon>
        <taxon>Mytiloidea</taxon>
        <taxon>Mytilidae</taxon>
        <taxon>Mytilinae</taxon>
        <taxon>Mytilus</taxon>
    </lineage>
</organism>
<evidence type="ECO:0000259" key="3">
    <source>
        <dbReference type="PROSITE" id="PS50915"/>
    </source>
</evidence>
<dbReference type="InterPro" id="IPR050252">
    <property type="entry name" value="Beta/Gamma-Crystallin"/>
</dbReference>
<evidence type="ECO:0000313" key="5">
    <source>
        <dbReference type="Proteomes" id="UP000683360"/>
    </source>
</evidence>
<name>A0A8S3UJN0_MYTED</name>
<dbReference type="PANTHER" id="PTHR11818:SF103">
    <property type="entry name" value="BETA_GAMMA CRYSTALLIN 'GREEK KEY' DOMAIN-CONTAINING PROTEIN"/>
    <property type="match status" value="1"/>
</dbReference>
<dbReference type="Pfam" id="PF00030">
    <property type="entry name" value="Crystall"/>
    <property type="match status" value="1"/>
</dbReference>
<reference evidence="4" key="1">
    <citation type="submission" date="2021-03" db="EMBL/GenBank/DDBJ databases">
        <authorList>
            <person name="Bekaert M."/>
        </authorList>
    </citation>
    <scope>NUCLEOTIDE SEQUENCE</scope>
</reference>
<gene>
    <name evidence="4" type="ORF">MEDL_54671</name>
</gene>
<dbReference type="GO" id="GO:0007601">
    <property type="term" value="P:visual perception"/>
    <property type="evidence" value="ECO:0007669"/>
    <property type="project" value="TreeGrafter"/>
</dbReference>